<evidence type="ECO:0000256" key="2">
    <source>
        <dbReference type="ARBA" id="ARBA00009172"/>
    </source>
</evidence>
<keyword evidence="4" id="KW-1133">Transmembrane helix</keyword>
<organism evidence="6 7">
    <name type="scientific">Owenia fusiformis</name>
    <name type="common">Polychaete worm</name>
    <dbReference type="NCBI Taxonomy" id="6347"/>
    <lineage>
        <taxon>Eukaryota</taxon>
        <taxon>Metazoa</taxon>
        <taxon>Spiralia</taxon>
        <taxon>Lophotrochozoa</taxon>
        <taxon>Annelida</taxon>
        <taxon>Polychaeta</taxon>
        <taxon>Sedentaria</taxon>
        <taxon>Canalipalpata</taxon>
        <taxon>Sabellida</taxon>
        <taxon>Oweniida</taxon>
        <taxon>Oweniidae</taxon>
        <taxon>Owenia</taxon>
    </lineage>
</organism>
<comment type="caution">
    <text evidence="6">The sequence shown here is derived from an EMBL/GenBank/DDBJ whole genome shotgun (WGS) entry which is preliminary data.</text>
</comment>
<comment type="similarity">
    <text evidence="2">Belongs to the unc-93 family.</text>
</comment>
<dbReference type="InterPro" id="IPR051951">
    <property type="entry name" value="UNC-93_regulatory"/>
</dbReference>
<evidence type="ECO:0000256" key="5">
    <source>
        <dbReference type="ARBA" id="ARBA00023136"/>
    </source>
</evidence>
<dbReference type="OrthoDB" id="78663at2759"/>
<keyword evidence="7" id="KW-1185">Reference proteome</keyword>
<proteinExistence type="inferred from homology"/>
<name>A0A8J1U0C5_OWEFU</name>
<dbReference type="AlphaFoldDB" id="A0A8J1U0C5"/>
<evidence type="ECO:0000256" key="1">
    <source>
        <dbReference type="ARBA" id="ARBA00004141"/>
    </source>
</evidence>
<evidence type="ECO:0000313" key="7">
    <source>
        <dbReference type="Proteomes" id="UP000749559"/>
    </source>
</evidence>
<keyword evidence="5" id="KW-0472">Membrane</keyword>
<evidence type="ECO:0000256" key="4">
    <source>
        <dbReference type="ARBA" id="ARBA00022989"/>
    </source>
</evidence>
<sequence>MADKSQFQPAIPDMERGERRSRIKSIYKNLMVLSFSFMFIMTAFMSLQSLQSSLNREAGVGVISLSCIYGGALFSCMFAPVLIKKFGPKWCLSFGWLTHCIFTSSNFYPKMYTLVPAGVILGLGTGLIWTSQGVYLTTIALDYAAISLDTDESTMSRFNGIFFMIFQSTQIWGNLISSLILHRAGGDANSPTGNLTEIVLKNLTDQVTQVYPNYLTENKDTIQDEIKIAHCGASYCPFEQTTNGTAFTEPPKNIVYTLMGIFLGCGIVGTLLTIFLLSPLPKRGSHEIATEEDLTLCERLSSTFRLLVKDVRMPLLAALCFYTGTEQALMYGDFTQSFIGCELGIGWVGYIMICLGVCNASCAFLLGRVEKYTGRPALFVAATVINVALMLTMLMWTPDKRQMYVFFIIPALWGACDAVWQSQTSALLGVLFSNQKEAAFANFRLWQNLAQTIAFATSGLLCMSNKIIIAITLACISLALYIVVEVKEKIKKKRNSRRSTNGYLKPSEQALKIAQTGNC</sequence>
<dbReference type="Proteomes" id="UP000749559">
    <property type="component" value="Unassembled WGS sequence"/>
</dbReference>
<dbReference type="Gene3D" id="1.20.1250.20">
    <property type="entry name" value="MFS general substrate transporter like domains"/>
    <property type="match status" value="2"/>
</dbReference>
<dbReference type="PANTHER" id="PTHR19444:SF13">
    <property type="entry name" value="PROTEIN UNC-93 HOMOLOG A"/>
    <property type="match status" value="1"/>
</dbReference>
<evidence type="ECO:0000313" key="6">
    <source>
        <dbReference type="EMBL" id="CAH1785834.1"/>
    </source>
</evidence>
<protein>
    <submittedName>
        <fullName evidence="6">Uncharacterized protein</fullName>
    </submittedName>
</protein>
<accession>A0A8J1U0C5</accession>
<dbReference type="SUPFAM" id="SSF103473">
    <property type="entry name" value="MFS general substrate transporter"/>
    <property type="match status" value="2"/>
</dbReference>
<dbReference type="PANTHER" id="PTHR19444">
    <property type="entry name" value="UNC-93 RELATED"/>
    <property type="match status" value="1"/>
</dbReference>
<evidence type="ECO:0000256" key="3">
    <source>
        <dbReference type="ARBA" id="ARBA00022692"/>
    </source>
</evidence>
<gene>
    <name evidence="6" type="ORF">OFUS_LOCUS11839</name>
</gene>
<dbReference type="Pfam" id="PF05978">
    <property type="entry name" value="UNC-93"/>
    <property type="match status" value="1"/>
</dbReference>
<dbReference type="InterPro" id="IPR036259">
    <property type="entry name" value="MFS_trans_sf"/>
</dbReference>
<comment type="subcellular location">
    <subcellularLocation>
        <location evidence="1">Membrane</location>
        <topology evidence="1">Multi-pass membrane protein</topology>
    </subcellularLocation>
</comment>
<keyword evidence="3" id="KW-0812">Transmembrane</keyword>
<dbReference type="EMBL" id="CAIIXF020000006">
    <property type="protein sequence ID" value="CAH1785834.1"/>
    <property type="molecule type" value="Genomic_DNA"/>
</dbReference>
<dbReference type="GO" id="GO:0016020">
    <property type="term" value="C:membrane"/>
    <property type="evidence" value="ECO:0007669"/>
    <property type="project" value="UniProtKB-SubCell"/>
</dbReference>
<dbReference type="InterPro" id="IPR010291">
    <property type="entry name" value="Ion_channel_UNC-93"/>
</dbReference>
<reference evidence="6" key="1">
    <citation type="submission" date="2022-03" db="EMBL/GenBank/DDBJ databases">
        <authorList>
            <person name="Martin C."/>
        </authorList>
    </citation>
    <scope>NUCLEOTIDE SEQUENCE</scope>
</reference>